<dbReference type="InterPro" id="IPR010918">
    <property type="entry name" value="PurM-like_C_dom"/>
</dbReference>
<feature type="domain" description="PurM-like C-terminal" evidence="3">
    <location>
        <begin position="162"/>
        <end position="304"/>
    </location>
</feature>
<dbReference type="PANTHER" id="PTHR30303">
    <property type="entry name" value="HYDROGENASE ISOENZYMES FORMATION PROTEIN HYPE"/>
    <property type="match status" value="1"/>
</dbReference>
<dbReference type="SUPFAM" id="SSF55326">
    <property type="entry name" value="PurM N-terminal domain-like"/>
    <property type="match status" value="1"/>
</dbReference>
<dbReference type="Pfam" id="PF02769">
    <property type="entry name" value="AIRS_C"/>
    <property type="match status" value="1"/>
</dbReference>
<accession>A0A1S2LTD1</accession>
<dbReference type="OrthoDB" id="9801934at2"/>
<organism evidence="4 5">
    <name type="scientific">Anaerobacillus arseniciselenatis</name>
    <dbReference type="NCBI Taxonomy" id="85682"/>
    <lineage>
        <taxon>Bacteria</taxon>
        <taxon>Bacillati</taxon>
        <taxon>Bacillota</taxon>
        <taxon>Bacilli</taxon>
        <taxon>Bacillales</taxon>
        <taxon>Bacillaceae</taxon>
        <taxon>Anaerobacillus</taxon>
    </lineage>
</organism>
<dbReference type="PANTHER" id="PTHR30303:SF0">
    <property type="entry name" value="CARBAMOYL DEHYDRATASE HYPE"/>
    <property type="match status" value="1"/>
</dbReference>
<dbReference type="EMBL" id="MLQQ01000001">
    <property type="protein sequence ID" value="OIJ15772.1"/>
    <property type="molecule type" value="Genomic_DNA"/>
</dbReference>
<proteinExistence type="inferred from homology"/>
<dbReference type="SUPFAM" id="SSF56042">
    <property type="entry name" value="PurM C-terminal domain-like"/>
    <property type="match status" value="1"/>
</dbReference>
<dbReference type="AlphaFoldDB" id="A0A1S2LTD1"/>
<dbReference type="PIRSF" id="PIRSF005644">
    <property type="entry name" value="Hdrgns_mtr_HypE"/>
    <property type="match status" value="1"/>
</dbReference>
<dbReference type="InterPro" id="IPR011854">
    <property type="entry name" value="HypE"/>
</dbReference>
<sequence>MVEKISLAHGDGGELAHQLIQNVFITTFGHHDQAKLDAAILHIPQEKLTISTDSFVIKPTFFRGGNIGKLAICGTVNDLAVSGATPLYITVAFIIEEGFSIPQLQKIVSSMAEEAKKANVRIVSGDTKVVERGSVDGIFINTTGIGVINTEEMLPKTIDKQDVIIISGTIGDHGISILSARGELGLVTELNSDCASLNDLTSEVLNVSSRVKMMRDPTRGGVATTLVEICEDFNVTIEINEDALPVKEEVEGACDILGFDPLYLANEGKLLLIVAKEDEEKVLAVLKKFDIGREATTIGRVSEVETNGRLFLKMLLGSRRRLNRLAGMQLPRIC</sequence>
<dbReference type="Pfam" id="PF00586">
    <property type="entry name" value="AIRS"/>
    <property type="match status" value="1"/>
</dbReference>
<comment type="caution">
    <text evidence="4">The sequence shown here is derived from an EMBL/GenBank/DDBJ whole genome shotgun (WGS) entry which is preliminary data.</text>
</comment>
<comment type="similarity">
    <text evidence="1">Belongs to the HypE family.</text>
</comment>
<dbReference type="InterPro" id="IPR036676">
    <property type="entry name" value="PurM-like_C_sf"/>
</dbReference>
<keyword evidence="5" id="KW-1185">Reference proteome</keyword>
<evidence type="ECO:0000259" key="2">
    <source>
        <dbReference type="Pfam" id="PF00586"/>
    </source>
</evidence>
<evidence type="ECO:0000313" key="4">
    <source>
        <dbReference type="EMBL" id="OIJ15772.1"/>
    </source>
</evidence>
<dbReference type="GO" id="GO:0051604">
    <property type="term" value="P:protein maturation"/>
    <property type="evidence" value="ECO:0007669"/>
    <property type="project" value="TreeGrafter"/>
</dbReference>
<dbReference type="RefSeq" id="WP_071311697.1">
    <property type="nucleotide sequence ID" value="NZ_MLQQ01000001.1"/>
</dbReference>
<feature type="domain" description="PurM-like N-terminal" evidence="2">
    <location>
        <begin position="37"/>
        <end position="148"/>
    </location>
</feature>
<evidence type="ECO:0000256" key="1">
    <source>
        <dbReference type="ARBA" id="ARBA00006243"/>
    </source>
</evidence>
<dbReference type="Gene3D" id="3.30.1330.10">
    <property type="entry name" value="PurM-like, N-terminal domain"/>
    <property type="match status" value="1"/>
</dbReference>
<evidence type="ECO:0000259" key="3">
    <source>
        <dbReference type="Pfam" id="PF02769"/>
    </source>
</evidence>
<name>A0A1S2LTD1_9BACI</name>
<dbReference type="Proteomes" id="UP000180098">
    <property type="component" value="Unassembled WGS sequence"/>
</dbReference>
<protein>
    <submittedName>
        <fullName evidence="4">Hydrogenase expression/formation protein HypE</fullName>
    </submittedName>
</protein>
<dbReference type="CDD" id="cd02197">
    <property type="entry name" value="HypE"/>
    <property type="match status" value="1"/>
</dbReference>
<gene>
    <name evidence="4" type="ORF">BKP35_01920</name>
</gene>
<dbReference type="InterPro" id="IPR036921">
    <property type="entry name" value="PurM-like_N_sf"/>
</dbReference>
<dbReference type="InterPro" id="IPR016188">
    <property type="entry name" value="PurM-like_N"/>
</dbReference>
<dbReference type="NCBIfam" id="TIGR02124">
    <property type="entry name" value="hypE"/>
    <property type="match status" value="1"/>
</dbReference>
<dbReference type="Gene3D" id="3.90.650.10">
    <property type="entry name" value="PurM-like C-terminal domain"/>
    <property type="match status" value="1"/>
</dbReference>
<evidence type="ECO:0000313" key="5">
    <source>
        <dbReference type="Proteomes" id="UP000180098"/>
    </source>
</evidence>
<reference evidence="4 5" key="1">
    <citation type="submission" date="2016-10" db="EMBL/GenBank/DDBJ databases">
        <title>Draft genome sequences of four alkaliphilic bacteria belonging to the Anaerobacillus genus.</title>
        <authorList>
            <person name="Bassil N.M."/>
            <person name="Lloyd J.R."/>
        </authorList>
    </citation>
    <scope>NUCLEOTIDE SEQUENCE [LARGE SCALE GENOMIC DNA]</scope>
    <source>
        <strain evidence="4 5">DSM 15340</strain>
    </source>
</reference>